<organism evidence="2 3">
    <name type="scientific">Trema orientale</name>
    <name type="common">Charcoal tree</name>
    <name type="synonym">Celtis orientalis</name>
    <dbReference type="NCBI Taxonomy" id="63057"/>
    <lineage>
        <taxon>Eukaryota</taxon>
        <taxon>Viridiplantae</taxon>
        <taxon>Streptophyta</taxon>
        <taxon>Embryophyta</taxon>
        <taxon>Tracheophyta</taxon>
        <taxon>Spermatophyta</taxon>
        <taxon>Magnoliopsida</taxon>
        <taxon>eudicotyledons</taxon>
        <taxon>Gunneridae</taxon>
        <taxon>Pentapetalae</taxon>
        <taxon>rosids</taxon>
        <taxon>fabids</taxon>
        <taxon>Rosales</taxon>
        <taxon>Cannabaceae</taxon>
        <taxon>Trema</taxon>
    </lineage>
</organism>
<feature type="chain" id="PRO_5015152657" evidence="1">
    <location>
        <begin position="16"/>
        <end position="45"/>
    </location>
</feature>
<evidence type="ECO:0000256" key="1">
    <source>
        <dbReference type="SAM" id="SignalP"/>
    </source>
</evidence>
<dbReference type="AlphaFoldDB" id="A0A2P5F5N8"/>
<accession>A0A2P5F5N8</accession>
<dbReference type="InParanoid" id="A0A2P5F5N8"/>
<comment type="caution">
    <text evidence="2">The sequence shown here is derived from an EMBL/GenBank/DDBJ whole genome shotgun (WGS) entry which is preliminary data.</text>
</comment>
<evidence type="ECO:0000313" key="3">
    <source>
        <dbReference type="Proteomes" id="UP000237000"/>
    </source>
</evidence>
<keyword evidence="3" id="KW-1185">Reference proteome</keyword>
<proteinExistence type="predicted"/>
<sequence>MGWFFLLGIVWYCSGPKLEVCTLSLGVGGCTCKIQFLGFIYFCSF</sequence>
<dbReference type="OrthoDB" id="10523553at2759"/>
<reference evidence="3" key="1">
    <citation type="submission" date="2016-06" db="EMBL/GenBank/DDBJ databases">
        <title>Parallel loss of symbiosis genes in relatives of nitrogen-fixing non-legume Parasponia.</title>
        <authorList>
            <person name="Van Velzen R."/>
            <person name="Holmer R."/>
            <person name="Bu F."/>
            <person name="Rutten L."/>
            <person name="Van Zeijl A."/>
            <person name="Liu W."/>
            <person name="Santuari L."/>
            <person name="Cao Q."/>
            <person name="Sharma T."/>
            <person name="Shen D."/>
            <person name="Roswanjaya Y."/>
            <person name="Wardhani T."/>
            <person name="Kalhor M.S."/>
            <person name="Jansen J."/>
            <person name="Van den Hoogen J."/>
            <person name="Gungor B."/>
            <person name="Hartog M."/>
            <person name="Hontelez J."/>
            <person name="Verver J."/>
            <person name="Yang W.-C."/>
            <person name="Schijlen E."/>
            <person name="Repin R."/>
            <person name="Schilthuizen M."/>
            <person name="Schranz E."/>
            <person name="Heidstra R."/>
            <person name="Miyata K."/>
            <person name="Fedorova E."/>
            <person name="Kohlen W."/>
            <person name="Bisseling T."/>
            <person name="Smit S."/>
            <person name="Geurts R."/>
        </authorList>
    </citation>
    <scope>NUCLEOTIDE SEQUENCE [LARGE SCALE GENOMIC DNA]</scope>
    <source>
        <strain evidence="3">cv. RG33-2</strain>
    </source>
</reference>
<evidence type="ECO:0000313" key="2">
    <source>
        <dbReference type="EMBL" id="PON93107.1"/>
    </source>
</evidence>
<feature type="signal peptide" evidence="1">
    <location>
        <begin position="1"/>
        <end position="15"/>
    </location>
</feature>
<protein>
    <submittedName>
        <fullName evidence="2">Uncharacterized protein</fullName>
    </submittedName>
</protein>
<dbReference type="Proteomes" id="UP000237000">
    <property type="component" value="Unassembled WGS sequence"/>
</dbReference>
<name>A0A2P5F5N8_TREOI</name>
<gene>
    <name evidence="2" type="ORF">TorRG33x02_110130</name>
</gene>
<dbReference type="EMBL" id="JXTC01000060">
    <property type="protein sequence ID" value="PON93107.1"/>
    <property type="molecule type" value="Genomic_DNA"/>
</dbReference>
<keyword evidence="1" id="KW-0732">Signal</keyword>